<dbReference type="AlphaFoldDB" id="A0A7W7C767"/>
<keyword evidence="11" id="KW-0732">Signal</keyword>
<feature type="region of interest" description="Disordered" evidence="10">
    <location>
        <begin position="132"/>
        <end position="157"/>
    </location>
</feature>
<evidence type="ECO:0000256" key="3">
    <source>
        <dbReference type="ARBA" id="ARBA00012729"/>
    </source>
</evidence>
<evidence type="ECO:0000256" key="4">
    <source>
        <dbReference type="ARBA" id="ARBA00022801"/>
    </source>
</evidence>
<dbReference type="CDD" id="cd00063">
    <property type="entry name" value="FN3"/>
    <property type="match status" value="1"/>
</dbReference>
<dbReference type="SMART" id="SM00637">
    <property type="entry name" value="CBD_II"/>
    <property type="match status" value="1"/>
</dbReference>
<feature type="compositionally biased region" description="Polar residues" evidence="10">
    <location>
        <begin position="139"/>
        <end position="151"/>
    </location>
</feature>
<dbReference type="GO" id="GO:0008843">
    <property type="term" value="F:endochitinase activity"/>
    <property type="evidence" value="ECO:0007669"/>
    <property type="project" value="UniProtKB-EC"/>
</dbReference>
<comment type="similarity">
    <text evidence="2">Belongs to the glycosyl hydrolase 18 family. Chitinase class II subfamily.</text>
</comment>
<keyword evidence="4 9" id="KW-0378">Hydrolase</keyword>
<dbReference type="RefSeq" id="WP_221489820.1">
    <property type="nucleotide sequence ID" value="NZ_BAAAUI010000064.1"/>
</dbReference>
<dbReference type="EC" id="3.2.1.14" evidence="3"/>
<dbReference type="InterPro" id="IPR018366">
    <property type="entry name" value="CBM2_CS"/>
</dbReference>
<dbReference type="GO" id="GO:0006032">
    <property type="term" value="P:chitin catabolic process"/>
    <property type="evidence" value="ECO:0007669"/>
    <property type="project" value="UniProtKB-KW"/>
</dbReference>
<dbReference type="InterPro" id="IPR017853">
    <property type="entry name" value="GH"/>
</dbReference>
<dbReference type="PROSITE" id="PS50853">
    <property type="entry name" value="FN3"/>
    <property type="match status" value="1"/>
</dbReference>
<comment type="caution">
    <text evidence="15">The sequence shown here is derived from an EMBL/GenBank/DDBJ whole genome shotgun (WGS) entry which is preliminary data.</text>
</comment>
<proteinExistence type="inferred from homology"/>
<dbReference type="InterPro" id="IPR050314">
    <property type="entry name" value="Glycosyl_Hydrlase_18"/>
</dbReference>
<feature type="domain" description="CBM2" evidence="13">
    <location>
        <begin position="26"/>
        <end position="136"/>
    </location>
</feature>
<dbReference type="Proteomes" id="UP000533598">
    <property type="component" value="Unassembled WGS sequence"/>
</dbReference>
<dbReference type="InterPro" id="IPR003961">
    <property type="entry name" value="FN3_dom"/>
</dbReference>
<protein>
    <recommendedName>
        <fullName evidence="3">chitinase</fullName>
        <ecNumber evidence="3">3.2.1.14</ecNumber>
    </recommendedName>
</protein>
<keyword evidence="6" id="KW-0119">Carbohydrate metabolism</keyword>
<dbReference type="GO" id="GO:0008061">
    <property type="term" value="F:chitin binding"/>
    <property type="evidence" value="ECO:0007669"/>
    <property type="project" value="InterPro"/>
</dbReference>
<dbReference type="InterPro" id="IPR008965">
    <property type="entry name" value="CBM2/CBM3_carb-bd_dom_sf"/>
</dbReference>
<dbReference type="Gene3D" id="3.20.20.80">
    <property type="entry name" value="Glycosidases"/>
    <property type="match status" value="1"/>
</dbReference>
<evidence type="ECO:0000259" key="13">
    <source>
        <dbReference type="PROSITE" id="PS51173"/>
    </source>
</evidence>
<dbReference type="PROSITE" id="PS01095">
    <property type="entry name" value="GH18_1"/>
    <property type="match status" value="1"/>
</dbReference>
<dbReference type="InterPro" id="IPR036116">
    <property type="entry name" value="FN3_sf"/>
</dbReference>
<feature type="chain" id="PRO_5030847055" description="chitinase" evidence="11">
    <location>
        <begin position="30"/>
        <end position="647"/>
    </location>
</feature>
<evidence type="ECO:0000256" key="7">
    <source>
        <dbReference type="ARBA" id="ARBA00023295"/>
    </source>
</evidence>
<organism evidence="15 16">
    <name type="scientific">Crossiella cryophila</name>
    <dbReference type="NCBI Taxonomy" id="43355"/>
    <lineage>
        <taxon>Bacteria</taxon>
        <taxon>Bacillati</taxon>
        <taxon>Actinomycetota</taxon>
        <taxon>Actinomycetes</taxon>
        <taxon>Pseudonocardiales</taxon>
        <taxon>Pseudonocardiaceae</taxon>
        <taxon>Crossiella</taxon>
    </lineage>
</organism>
<dbReference type="Pfam" id="PF00704">
    <property type="entry name" value="Glyco_hydro_18"/>
    <property type="match status" value="1"/>
</dbReference>
<evidence type="ECO:0000256" key="6">
    <source>
        <dbReference type="ARBA" id="ARBA00023277"/>
    </source>
</evidence>
<evidence type="ECO:0000259" key="12">
    <source>
        <dbReference type="PROSITE" id="PS50853"/>
    </source>
</evidence>
<dbReference type="CDD" id="cd06548">
    <property type="entry name" value="GH18_chitinase"/>
    <property type="match status" value="1"/>
</dbReference>
<dbReference type="SMART" id="SM00636">
    <property type="entry name" value="Glyco_18"/>
    <property type="match status" value="1"/>
</dbReference>
<feature type="region of interest" description="Disordered" evidence="10">
    <location>
        <begin position="216"/>
        <end position="241"/>
    </location>
</feature>
<accession>A0A7W7C767</accession>
<dbReference type="InterPro" id="IPR001919">
    <property type="entry name" value="CBD2"/>
</dbReference>
<dbReference type="SUPFAM" id="SSF51445">
    <property type="entry name" value="(Trans)glycosidases"/>
    <property type="match status" value="1"/>
</dbReference>
<dbReference type="InterPro" id="IPR001223">
    <property type="entry name" value="Glyco_hydro18_cat"/>
</dbReference>
<dbReference type="Pfam" id="PF00041">
    <property type="entry name" value="fn3"/>
    <property type="match status" value="1"/>
</dbReference>
<dbReference type="InterPro" id="IPR001579">
    <property type="entry name" value="Glyco_hydro_18_chit_AS"/>
</dbReference>
<sequence length="647" mass="67908">MPIRRWRATAMLTALLLTLVGLAALPAHAATGVTAKFTKTSGWETGYEGRFTVTNNGPASITGWTVEFDLPSGQRLGSLWEATHTVSGQHVTAKSQSWNGNLAAGQSASFGFGVQFTGAYADPSGCKVNGASCDGGSSEPDTQAPTAPGQPTVTSVSSSTISLSWPASTDNVGVTGYEVLGAGGVVTTATGASVTVTGLAADTSYSFTVRAKDAAGNTSAASPSVSGKTSTGGGDPGPAGNRKVGYYTQWSVYDRAYHVKNLDTSGTAARLTHLNYAFGNVNAEGKCFQVNQAGQGDSWADYQRRLPAEQAIDGVADVYNQPVAGNLNQLKKLKAKYPNLRVLISLGGWTWSKYFSNAALTDASRKAHVSSCIDMWIKGNLPVIGGDPQGGPGSGAGIFDGIDIDWEWPGSEGNTGNIVRPEDKRNFSLLAAEYRAQLDALGASTGKKYDLTAFLPADPRKVDSGFEVGEVVKNLTFGNVQGYDFHGGWENRSNQQSSVKLPAGDPGPIAYSDEIAVDAWTSRGAPAKWVVLGVPFYSRGWTGVTNANNGLFQTATGPAPGSFEPGIEDYKKVKNLIASGYTVHRDTTAGHAWLFNGSTFWTFDDPTEITRKVNWAKSKGLGGAMIWSLDGDTADGELIKALATALG</sequence>
<dbReference type="InterPro" id="IPR011583">
    <property type="entry name" value="Chitinase_II/V-like_cat"/>
</dbReference>
<feature type="compositionally biased region" description="Polar residues" evidence="10">
    <location>
        <begin position="216"/>
        <end position="229"/>
    </location>
</feature>
<evidence type="ECO:0000313" key="16">
    <source>
        <dbReference type="Proteomes" id="UP000533598"/>
    </source>
</evidence>
<dbReference type="SUPFAM" id="SSF49265">
    <property type="entry name" value="Fibronectin type III"/>
    <property type="match status" value="1"/>
</dbReference>
<evidence type="ECO:0000259" key="14">
    <source>
        <dbReference type="PROSITE" id="PS51910"/>
    </source>
</evidence>
<dbReference type="PROSITE" id="PS51173">
    <property type="entry name" value="CBM2"/>
    <property type="match status" value="1"/>
</dbReference>
<dbReference type="PANTHER" id="PTHR11177">
    <property type="entry name" value="CHITINASE"/>
    <property type="match status" value="1"/>
</dbReference>
<keyword evidence="7 9" id="KW-0326">Glycosidase</keyword>
<feature type="domain" description="Fibronectin type-III" evidence="12">
    <location>
        <begin position="147"/>
        <end position="232"/>
    </location>
</feature>
<evidence type="ECO:0000256" key="10">
    <source>
        <dbReference type="SAM" id="MobiDB-lite"/>
    </source>
</evidence>
<dbReference type="GO" id="GO:0030247">
    <property type="term" value="F:polysaccharide binding"/>
    <property type="evidence" value="ECO:0007669"/>
    <property type="project" value="UniProtKB-UniRule"/>
</dbReference>
<feature type="signal peptide" evidence="11">
    <location>
        <begin position="1"/>
        <end position="29"/>
    </location>
</feature>
<keyword evidence="5" id="KW-0146">Chitin degradation</keyword>
<dbReference type="PROSITE" id="PS00561">
    <property type="entry name" value="CBM2_A"/>
    <property type="match status" value="1"/>
</dbReference>
<dbReference type="SMART" id="SM00060">
    <property type="entry name" value="FN3"/>
    <property type="match status" value="1"/>
</dbReference>
<evidence type="ECO:0000256" key="11">
    <source>
        <dbReference type="SAM" id="SignalP"/>
    </source>
</evidence>
<evidence type="ECO:0000256" key="2">
    <source>
        <dbReference type="ARBA" id="ARBA00009121"/>
    </source>
</evidence>
<dbReference type="PANTHER" id="PTHR11177:SF317">
    <property type="entry name" value="CHITINASE 12-RELATED"/>
    <property type="match status" value="1"/>
</dbReference>
<evidence type="ECO:0000256" key="1">
    <source>
        <dbReference type="ARBA" id="ARBA00000822"/>
    </source>
</evidence>
<evidence type="ECO:0000256" key="8">
    <source>
        <dbReference type="ARBA" id="ARBA00023326"/>
    </source>
</evidence>
<dbReference type="InterPro" id="IPR013783">
    <property type="entry name" value="Ig-like_fold"/>
</dbReference>
<evidence type="ECO:0000256" key="5">
    <source>
        <dbReference type="ARBA" id="ARBA00023024"/>
    </source>
</evidence>
<dbReference type="Gene3D" id="3.10.50.10">
    <property type="match status" value="1"/>
</dbReference>
<dbReference type="EMBL" id="JACHMH010000001">
    <property type="protein sequence ID" value="MBB4675707.1"/>
    <property type="molecule type" value="Genomic_DNA"/>
</dbReference>
<dbReference type="SUPFAM" id="SSF54556">
    <property type="entry name" value="Chitinase insertion domain"/>
    <property type="match status" value="1"/>
</dbReference>
<dbReference type="InterPro" id="IPR012291">
    <property type="entry name" value="CBM2_carb-bd_dom_sf"/>
</dbReference>
<dbReference type="Pfam" id="PF00553">
    <property type="entry name" value="CBM_2"/>
    <property type="match status" value="1"/>
</dbReference>
<evidence type="ECO:0000256" key="9">
    <source>
        <dbReference type="RuleBase" id="RU000489"/>
    </source>
</evidence>
<keyword evidence="8" id="KW-0624">Polysaccharide degradation</keyword>
<dbReference type="Gene3D" id="2.60.40.290">
    <property type="match status" value="1"/>
</dbReference>
<feature type="domain" description="GH18" evidence="14">
    <location>
        <begin position="241"/>
        <end position="647"/>
    </location>
</feature>
<dbReference type="GO" id="GO:0000272">
    <property type="term" value="P:polysaccharide catabolic process"/>
    <property type="evidence" value="ECO:0007669"/>
    <property type="project" value="UniProtKB-KW"/>
</dbReference>
<keyword evidence="16" id="KW-1185">Reference proteome</keyword>
<dbReference type="Gene3D" id="2.60.40.10">
    <property type="entry name" value="Immunoglobulins"/>
    <property type="match status" value="1"/>
</dbReference>
<reference evidence="15 16" key="1">
    <citation type="submission" date="2020-08" db="EMBL/GenBank/DDBJ databases">
        <title>Sequencing the genomes of 1000 actinobacteria strains.</title>
        <authorList>
            <person name="Klenk H.-P."/>
        </authorList>
    </citation>
    <scope>NUCLEOTIDE SEQUENCE [LARGE SCALE GENOMIC DNA]</scope>
    <source>
        <strain evidence="15 16">DSM 44230</strain>
    </source>
</reference>
<dbReference type="PROSITE" id="PS51910">
    <property type="entry name" value="GH18_2"/>
    <property type="match status" value="1"/>
</dbReference>
<evidence type="ECO:0000313" key="15">
    <source>
        <dbReference type="EMBL" id="MBB4675707.1"/>
    </source>
</evidence>
<dbReference type="SUPFAM" id="SSF49384">
    <property type="entry name" value="Carbohydrate-binding domain"/>
    <property type="match status" value="1"/>
</dbReference>
<dbReference type="InterPro" id="IPR029070">
    <property type="entry name" value="Chitinase_insertion_sf"/>
</dbReference>
<name>A0A7W7C767_9PSEU</name>
<comment type="catalytic activity">
    <reaction evidence="1">
        <text>Random endo-hydrolysis of N-acetyl-beta-D-glucosaminide (1-&gt;4)-beta-linkages in chitin and chitodextrins.</text>
        <dbReference type="EC" id="3.2.1.14"/>
    </reaction>
</comment>
<gene>
    <name evidence="15" type="ORF">HNR67_001825</name>
</gene>